<dbReference type="AlphaFoldDB" id="A0A4U8UJ32"/>
<dbReference type="GO" id="GO:0022857">
    <property type="term" value="F:transmembrane transporter activity"/>
    <property type="evidence" value="ECO:0007669"/>
    <property type="project" value="InterPro"/>
</dbReference>
<sequence length="76" mass="8806">MYVNLISRQLYSNNFTTLPVPRAEITTNALYMAWLDLMTRDLPPVLMVRDNQTSVITFIETTCEIFKAVFVFTVIN</sequence>
<reference evidence="2 3" key="2">
    <citation type="journal article" date="2019" name="G3 (Bethesda)">
        <title>Hybrid Assembly of the Genome of the Entomopathogenic Nematode Steinernema carpocapsae Identifies the X-Chromosome.</title>
        <authorList>
            <person name="Serra L."/>
            <person name="Macchietto M."/>
            <person name="Macias-Munoz A."/>
            <person name="McGill C.J."/>
            <person name="Rodriguez I.M."/>
            <person name="Rodriguez B."/>
            <person name="Murad R."/>
            <person name="Mortazavi A."/>
        </authorList>
    </citation>
    <scope>NUCLEOTIDE SEQUENCE [LARGE SCALE GENOMIC DNA]</scope>
    <source>
        <strain evidence="2 3">ALL</strain>
    </source>
</reference>
<dbReference type="Proteomes" id="UP000298663">
    <property type="component" value="Unassembled WGS sequence"/>
</dbReference>
<feature type="domain" description="SLC12A transporter C-terminal" evidence="1">
    <location>
        <begin position="17"/>
        <end position="58"/>
    </location>
</feature>
<dbReference type="GO" id="GO:0016020">
    <property type="term" value="C:membrane"/>
    <property type="evidence" value="ECO:0007669"/>
    <property type="project" value="InterPro"/>
</dbReference>
<name>A0A4U8UJ32_STECR</name>
<gene>
    <name evidence="2" type="ORF">L596_000531</name>
</gene>
<evidence type="ECO:0000313" key="2">
    <source>
        <dbReference type="EMBL" id="TMS32726.1"/>
    </source>
</evidence>
<dbReference type="GO" id="GO:0006811">
    <property type="term" value="P:monoatomic ion transport"/>
    <property type="evidence" value="ECO:0007669"/>
    <property type="project" value="InterPro"/>
</dbReference>
<proteinExistence type="predicted"/>
<protein>
    <recommendedName>
        <fullName evidence="1">SLC12A transporter C-terminal domain-containing protein</fullName>
    </recommendedName>
</protein>
<evidence type="ECO:0000259" key="1">
    <source>
        <dbReference type="Pfam" id="PF03522"/>
    </source>
</evidence>
<organism evidence="2 3">
    <name type="scientific">Steinernema carpocapsae</name>
    <name type="common">Entomopathogenic nematode</name>
    <dbReference type="NCBI Taxonomy" id="34508"/>
    <lineage>
        <taxon>Eukaryota</taxon>
        <taxon>Metazoa</taxon>
        <taxon>Ecdysozoa</taxon>
        <taxon>Nematoda</taxon>
        <taxon>Chromadorea</taxon>
        <taxon>Rhabditida</taxon>
        <taxon>Tylenchina</taxon>
        <taxon>Panagrolaimomorpha</taxon>
        <taxon>Strongyloidoidea</taxon>
        <taxon>Steinernematidae</taxon>
        <taxon>Steinernema</taxon>
    </lineage>
</organism>
<keyword evidence="3" id="KW-1185">Reference proteome</keyword>
<evidence type="ECO:0000313" key="3">
    <source>
        <dbReference type="Proteomes" id="UP000298663"/>
    </source>
</evidence>
<dbReference type="InterPro" id="IPR018491">
    <property type="entry name" value="SLC12_C"/>
</dbReference>
<dbReference type="OrthoDB" id="2020542at2759"/>
<accession>A0A4U8UJ32</accession>
<comment type="caution">
    <text evidence="2">The sequence shown here is derived from an EMBL/GenBank/DDBJ whole genome shotgun (WGS) entry which is preliminary data.</text>
</comment>
<reference evidence="2 3" key="1">
    <citation type="journal article" date="2015" name="Genome Biol.">
        <title>Comparative genomics of Steinernema reveals deeply conserved gene regulatory networks.</title>
        <authorList>
            <person name="Dillman A.R."/>
            <person name="Macchietto M."/>
            <person name="Porter C.F."/>
            <person name="Rogers A."/>
            <person name="Williams B."/>
            <person name="Antoshechkin I."/>
            <person name="Lee M.M."/>
            <person name="Goodwin Z."/>
            <person name="Lu X."/>
            <person name="Lewis E.E."/>
            <person name="Goodrich-Blair H."/>
            <person name="Stock S.P."/>
            <person name="Adams B.J."/>
            <person name="Sternberg P.W."/>
            <person name="Mortazavi A."/>
        </authorList>
    </citation>
    <scope>NUCLEOTIDE SEQUENCE [LARGE SCALE GENOMIC DNA]</scope>
    <source>
        <strain evidence="2 3">ALL</strain>
    </source>
</reference>
<dbReference type="STRING" id="34508.A0A4U8UJ32"/>
<dbReference type="EMBL" id="AZBU02000001">
    <property type="protein sequence ID" value="TMS32726.1"/>
    <property type="molecule type" value="Genomic_DNA"/>
</dbReference>
<dbReference type="Pfam" id="PF03522">
    <property type="entry name" value="SLC12"/>
    <property type="match status" value="1"/>
</dbReference>